<accession>A0A1K0FRK9</accession>
<evidence type="ECO:0000313" key="2">
    <source>
        <dbReference type="EMBL" id="OJF15477.1"/>
    </source>
</evidence>
<feature type="region of interest" description="Disordered" evidence="1">
    <location>
        <begin position="56"/>
        <end position="82"/>
    </location>
</feature>
<keyword evidence="3" id="KW-1185">Reference proteome</keyword>
<proteinExistence type="predicted"/>
<organism evidence="2 3">
    <name type="scientific">Couchioplanes caeruleus subsp. caeruleus</name>
    <dbReference type="NCBI Taxonomy" id="56427"/>
    <lineage>
        <taxon>Bacteria</taxon>
        <taxon>Bacillati</taxon>
        <taxon>Actinomycetota</taxon>
        <taxon>Actinomycetes</taxon>
        <taxon>Micromonosporales</taxon>
        <taxon>Micromonosporaceae</taxon>
        <taxon>Couchioplanes</taxon>
    </lineage>
</organism>
<gene>
    <name evidence="2" type="ORF">BG844_04385</name>
</gene>
<evidence type="ECO:0000256" key="1">
    <source>
        <dbReference type="SAM" id="MobiDB-lite"/>
    </source>
</evidence>
<dbReference type="EMBL" id="MEIA01000017">
    <property type="protein sequence ID" value="OJF15477.1"/>
    <property type="molecule type" value="Genomic_DNA"/>
</dbReference>
<dbReference type="Proteomes" id="UP000182486">
    <property type="component" value="Unassembled WGS sequence"/>
</dbReference>
<comment type="caution">
    <text evidence="2">The sequence shown here is derived from an EMBL/GenBank/DDBJ whole genome shotgun (WGS) entry which is preliminary data.</text>
</comment>
<sequence>MTSIERTAYPRFKRFLSARELHVFYTPQPEEIGWASGQVRSDGQQVGPVIGAGQEVRAGAPHRREDHRRNLTPPPQPSRTPTLTLTIHISDILCRSTNRS</sequence>
<dbReference type="RefSeq" id="WP_071803442.1">
    <property type="nucleotide sequence ID" value="NZ_MEIA01000017.1"/>
</dbReference>
<reference evidence="2 3" key="1">
    <citation type="submission" date="2016-09" db="EMBL/GenBank/DDBJ databases">
        <title>Couchioplanes caeruleus draft genome sequence.</title>
        <authorList>
            <person name="Sheehan J."/>
            <person name="Caffrey P."/>
        </authorList>
    </citation>
    <scope>NUCLEOTIDE SEQUENCE [LARGE SCALE GENOMIC DNA]</scope>
    <source>
        <strain evidence="2 3">DSM 43634</strain>
    </source>
</reference>
<dbReference type="AlphaFoldDB" id="A0A1K0FRK9"/>
<evidence type="ECO:0000313" key="3">
    <source>
        <dbReference type="Proteomes" id="UP000182486"/>
    </source>
</evidence>
<evidence type="ECO:0008006" key="4">
    <source>
        <dbReference type="Google" id="ProtNLM"/>
    </source>
</evidence>
<protein>
    <recommendedName>
        <fullName evidence="4">DUF4158 domain-containing protein</fullName>
    </recommendedName>
</protein>
<name>A0A1K0FRK9_9ACTN</name>